<dbReference type="PANTHER" id="PTHR13833:SF71">
    <property type="entry name" value="NHL DOMAIN-CONTAINING PROTEIN"/>
    <property type="match status" value="1"/>
</dbReference>
<dbReference type="EMBL" id="LUKE01000001">
    <property type="protein sequence ID" value="KYG67320.1"/>
    <property type="molecule type" value="Genomic_DNA"/>
</dbReference>
<dbReference type="AlphaFoldDB" id="A0A150WSA7"/>
<dbReference type="InterPro" id="IPR001258">
    <property type="entry name" value="NHL_repeat"/>
</dbReference>
<name>A0A150WSA7_BDEBC</name>
<keyword evidence="1" id="KW-0677">Repeat</keyword>
<dbReference type="PANTHER" id="PTHR13833">
    <property type="match status" value="1"/>
</dbReference>
<accession>A0A150WSA7</accession>
<dbReference type="RefSeq" id="WP_061834894.1">
    <property type="nucleotide sequence ID" value="NZ_LUKE01000001.1"/>
</dbReference>
<keyword evidence="3" id="KW-1185">Reference proteome</keyword>
<reference evidence="2 3" key="1">
    <citation type="submission" date="2016-03" db="EMBL/GenBank/DDBJ databases">
        <authorList>
            <person name="Ploux O."/>
        </authorList>
    </citation>
    <scope>NUCLEOTIDE SEQUENCE [LARGE SCALE GENOMIC DNA]</scope>
    <source>
        <strain evidence="2 3">R0</strain>
    </source>
</reference>
<sequence>MRNLIFIMIILITTPAQSFMGMTAMRLGKKAVAVVAGALEFFVGDPDGIGYLDGYRTTARVFFPMKIKVNSGEIFFQDLALSRKVDTAGNVSTLSGTFTADSDIAMSSLSANPEVTMTGEDFAGNKYLLTSYSILKYDGSTFMPFVGSIPGTADGTGTSASFTSLSEMTFDSANNIYVTDNGTRVRKITPAGVVTTIAGSTTAGNAVGVGTAARFAGAKFIAFAAPNYLYVYDEAYTHIKRIDLASSNTVSHFAGPTTTPGFSIVDGTGAAARFMVMMKMKVDPSGNLFVTNYTVLRKITPGAVVTTVAGRIPTSNLAYKDGTGTAAEFGLIQDFDFDTNGDIYVADFGAIRKVTSAGVVTTFVGHPPNRGMLNANGTAAKFLDINSIAAIGGNIYIADTMNNLIRRSNSSGVVTTFAGSGDSGSDNGTGSAATFDGPYSMTFDNSGNLYVYDSVSYRMRKISPSAVVSTIAGGAEGSADGTGAAAQFGSVGSMIADSAGNIYLTMTDYCVVRKITSAGVVSTIAGVASDCSPTNGTGTAAKFGNPKGLAIDSSGNLFISDSWDHTIKKMTLPGGVVTTFAGSSGAAGINDGTGASARFTEPGAMVIDPATNNLYVFDSGSGLLRKITPAGVVTTVLGTSNVIKNQTGATPTLGMVTSMTISGGKLYLAANYGVMRINLP</sequence>
<gene>
    <name evidence="2" type="ORF">AZI86_10000</name>
</gene>
<dbReference type="Proteomes" id="UP000075320">
    <property type="component" value="Unassembled WGS sequence"/>
</dbReference>
<evidence type="ECO:0000313" key="2">
    <source>
        <dbReference type="EMBL" id="KYG67320.1"/>
    </source>
</evidence>
<evidence type="ECO:0008006" key="4">
    <source>
        <dbReference type="Google" id="ProtNLM"/>
    </source>
</evidence>
<organism evidence="2 3">
    <name type="scientific">Bdellovibrio bacteriovorus</name>
    <dbReference type="NCBI Taxonomy" id="959"/>
    <lineage>
        <taxon>Bacteria</taxon>
        <taxon>Pseudomonadati</taxon>
        <taxon>Bdellovibrionota</taxon>
        <taxon>Bdellovibrionia</taxon>
        <taxon>Bdellovibrionales</taxon>
        <taxon>Pseudobdellovibrionaceae</taxon>
        <taxon>Bdellovibrio</taxon>
    </lineage>
</organism>
<evidence type="ECO:0000313" key="3">
    <source>
        <dbReference type="Proteomes" id="UP000075320"/>
    </source>
</evidence>
<comment type="caution">
    <text evidence="2">The sequence shown here is derived from an EMBL/GenBank/DDBJ whole genome shotgun (WGS) entry which is preliminary data.</text>
</comment>
<proteinExistence type="predicted"/>
<evidence type="ECO:0000256" key="1">
    <source>
        <dbReference type="ARBA" id="ARBA00022737"/>
    </source>
</evidence>
<dbReference type="Gene3D" id="2.120.10.30">
    <property type="entry name" value="TolB, C-terminal domain"/>
    <property type="match status" value="8"/>
</dbReference>
<protein>
    <recommendedName>
        <fullName evidence="4">SMP-30/Gluconolactonase/LRE-like region domain-containing protein</fullName>
    </recommendedName>
</protein>
<dbReference type="Pfam" id="PF01436">
    <property type="entry name" value="NHL"/>
    <property type="match status" value="1"/>
</dbReference>
<dbReference type="OrthoDB" id="5291434at2"/>
<dbReference type="SUPFAM" id="SSF101898">
    <property type="entry name" value="NHL repeat"/>
    <property type="match status" value="2"/>
</dbReference>
<dbReference type="InterPro" id="IPR011042">
    <property type="entry name" value="6-blade_b-propeller_TolB-like"/>
</dbReference>